<keyword evidence="2" id="KW-1185">Reference proteome</keyword>
<reference evidence="1" key="2">
    <citation type="submission" date="2025-08" db="UniProtKB">
        <authorList>
            <consortium name="Ensembl"/>
        </authorList>
    </citation>
    <scope>IDENTIFICATION</scope>
</reference>
<evidence type="ECO:0000313" key="2">
    <source>
        <dbReference type="Proteomes" id="UP000002280"/>
    </source>
</evidence>
<proteinExistence type="predicted"/>
<protein>
    <submittedName>
        <fullName evidence="1">Uncharacterized protein</fullName>
    </submittedName>
</protein>
<evidence type="ECO:0000313" key="1">
    <source>
        <dbReference type="Ensembl" id="ENSMODP00000050682.1"/>
    </source>
</evidence>
<sequence>MVVSGESGISCSGNGPTEFEFMTLYGTVKQIEKRLCFNVKIKIERLSRRRSCSYYFNLNPFKVSR</sequence>
<reference evidence="1" key="3">
    <citation type="submission" date="2025-09" db="UniProtKB">
        <authorList>
            <consortium name="Ensembl"/>
        </authorList>
    </citation>
    <scope>IDENTIFICATION</scope>
</reference>
<accession>A0A5F8GT86</accession>
<dbReference type="Ensembl" id="ENSMODT00000060886.1">
    <property type="protein sequence ID" value="ENSMODP00000050682.1"/>
    <property type="gene ID" value="ENSMODG00000041604.1"/>
</dbReference>
<dbReference type="STRING" id="13616.ENSMODP00000050682"/>
<organism evidence="1 2">
    <name type="scientific">Monodelphis domestica</name>
    <name type="common">Gray short-tailed opossum</name>
    <dbReference type="NCBI Taxonomy" id="13616"/>
    <lineage>
        <taxon>Eukaryota</taxon>
        <taxon>Metazoa</taxon>
        <taxon>Chordata</taxon>
        <taxon>Craniata</taxon>
        <taxon>Vertebrata</taxon>
        <taxon>Euteleostomi</taxon>
        <taxon>Mammalia</taxon>
        <taxon>Metatheria</taxon>
        <taxon>Didelphimorphia</taxon>
        <taxon>Didelphidae</taxon>
        <taxon>Monodelphis</taxon>
    </lineage>
</organism>
<dbReference type="OMA" id="FEFMTLY"/>
<dbReference type="AlphaFoldDB" id="A0A5F8GT86"/>
<dbReference type="InParanoid" id="A0A5F8GT86"/>
<dbReference type="Bgee" id="ENSMODG00000041604">
    <property type="expression patterns" value="Expressed in skeleton of lower jaw and 1 other cell type or tissue"/>
</dbReference>
<reference evidence="1 2" key="1">
    <citation type="journal article" date="2007" name="Nature">
        <title>Genome of the marsupial Monodelphis domestica reveals innovation in non-coding sequences.</title>
        <authorList>
            <person name="Mikkelsen T.S."/>
            <person name="Wakefield M.J."/>
            <person name="Aken B."/>
            <person name="Amemiya C.T."/>
            <person name="Chang J.L."/>
            <person name="Duke S."/>
            <person name="Garber M."/>
            <person name="Gentles A.J."/>
            <person name="Goodstadt L."/>
            <person name="Heger A."/>
            <person name="Jurka J."/>
            <person name="Kamal M."/>
            <person name="Mauceli E."/>
            <person name="Searle S.M."/>
            <person name="Sharpe T."/>
            <person name="Baker M.L."/>
            <person name="Batzer M.A."/>
            <person name="Benos P.V."/>
            <person name="Belov K."/>
            <person name="Clamp M."/>
            <person name="Cook A."/>
            <person name="Cuff J."/>
            <person name="Das R."/>
            <person name="Davidow L."/>
            <person name="Deakin J.E."/>
            <person name="Fazzari M.J."/>
            <person name="Glass J.L."/>
            <person name="Grabherr M."/>
            <person name="Greally J.M."/>
            <person name="Gu W."/>
            <person name="Hore T.A."/>
            <person name="Huttley G.A."/>
            <person name="Kleber M."/>
            <person name="Jirtle R.L."/>
            <person name="Koina E."/>
            <person name="Lee J.T."/>
            <person name="Mahony S."/>
            <person name="Marra M.A."/>
            <person name="Miller R.D."/>
            <person name="Nicholls R.D."/>
            <person name="Oda M."/>
            <person name="Papenfuss A.T."/>
            <person name="Parra Z.E."/>
            <person name="Pollock D.D."/>
            <person name="Ray D.A."/>
            <person name="Schein J.E."/>
            <person name="Speed T.P."/>
            <person name="Thompson K."/>
            <person name="VandeBerg J.L."/>
            <person name="Wade C.M."/>
            <person name="Walker J.A."/>
            <person name="Waters P.D."/>
            <person name="Webber C."/>
            <person name="Weidman J.R."/>
            <person name="Xie X."/>
            <person name="Zody M.C."/>
            <person name="Baldwin J."/>
            <person name="Abdouelleil A."/>
            <person name="Abdulkadir J."/>
            <person name="Abebe A."/>
            <person name="Abera B."/>
            <person name="Abreu J."/>
            <person name="Acer S.C."/>
            <person name="Aftuck L."/>
            <person name="Alexander A."/>
            <person name="An P."/>
            <person name="Anderson E."/>
            <person name="Anderson S."/>
            <person name="Arachi H."/>
            <person name="Azer M."/>
            <person name="Bachantsang P."/>
            <person name="Barry A."/>
            <person name="Bayul T."/>
            <person name="Berlin A."/>
            <person name="Bessette D."/>
            <person name="Bloom T."/>
            <person name="Bloom T."/>
            <person name="Boguslavskiy L."/>
            <person name="Bonnet C."/>
            <person name="Boukhgalter B."/>
            <person name="Bourzgui I."/>
            <person name="Brown A."/>
            <person name="Cahill P."/>
            <person name="Channer S."/>
            <person name="Cheshatsang Y."/>
            <person name="Chuda L."/>
            <person name="Citroen M."/>
            <person name="Collymore A."/>
            <person name="Cooke P."/>
            <person name="Costello M."/>
            <person name="D'Aco K."/>
            <person name="Daza R."/>
            <person name="De Haan G."/>
            <person name="DeGray S."/>
            <person name="DeMaso C."/>
            <person name="Dhargay N."/>
            <person name="Dooley K."/>
            <person name="Dooley E."/>
            <person name="Doricent M."/>
            <person name="Dorje P."/>
            <person name="Dorjee K."/>
            <person name="Dupes A."/>
            <person name="Elong R."/>
            <person name="Falk J."/>
            <person name="Farina A."/>
            <person name="Faro S."/>
            <person name="Ferguson D."/>
            <person name="Fisher S."/>
            <person name="Foley C.D."/>
            <person name="Franke A."/>
            <person name="Friedrich D."/>
            <person name="Gadbois L."/>
            <person name="Gearin G."/>
            <person name="Gearin C.R."/>
            <person name="Giannoukos G."/>
            <person name="Goode T."/>
            <person name="Graham J."/>
            <person name="Grandbois E."/>
            <person name="Grewal S."/>
            <person name="Gyaltsen K."/>
            <person name="Hafez N."/>
            <person name="Hagos B."/>
            <person name="Hall J."/>
            <person name="Henson C."/>
            <person name="Hollinger A."/>
            <person name="Honan T."/>
            <person name="Huard M.D."/>
            <person name="Hughes L."/>
            <person name="Hurhula B."/>
            <person name="Husby M.E."/>
            <person name="Kamat A."/>
            <person name="Kanga B."/>
            <person name="Kashin S."/>
            <person name="Khazanovich D."/>
            <person name="Kisner P."/>
            <person name="Lance K."/>
            <person name="Lara M."/>
            <person name="Lee W."/>
            <person name="Lennon N."/>
            <person name="Letendre F."/>
            <person name="LeVine R."/>
            <person name="Lipovsky A."/>
            <person name="Liu X."/>
            <person name="Liu J."/>
            <person name="Liu S."/>
            <person name="Lokyitsang T."/>
            <person name="Lokyitsang Y."/>
            <person name="Lubonja R."/>
            <person name="Lui A."/>
            <person name="MacDonald P."/>
            <person name="Magnisalis V."/>
            <person name="Maru K."/>
            <person name="Matthews C."/>
            <person name="McCusker W."/>
            <person name="McDonough S."/>
            <person name="Mehta T."/>
            <person name="Meldrim J."/>
            <person name="Meneus L."/>
            <person name="Mihai O."/>
            <person name="Mihalev A."/>
            <person name="Mihova T."/>
            <person name="Mittelman R."/>
            <person name="Mlenga V."/>
            <person name="Montmayeur A."/>
            <person name="Mulrain L."/>
            <person name="Navidi A."/>
            <person name="Naylor J."/>
            <person name="Negash T."/>
            <person name="Nguyen T."/>
            <person name="Nguyen N."/>
            <person name="Nicol R."/>
            <person name="Norbu C."/>
            <person name="Norbu N."/>
            <person name="Novod N."/>
            <person name="O'Neill B."/>
            <person name="Osman S."/>
            <person name="Markiewicz E."/>
            <person name="Oyono O.L."/>
            <person name="Patti C."/>
            <person name="Phunkhang P."/>
            <person name="Pierre F."/>
            <person name="Priest M."/>
            <person name="Raghuraman S."/>
            <person name="Rege F."/>
            <person name="Reyes R."/>
            <person name="Rise C."/>
            <person name="Rogov P."/>
            <person name="Ross K."/>
            <person name="Ryan E."/>
            <person name="Settipalli S."/>
            <person name="Shea T."/>
            <person name="Sherpa N."/>
            <person name="Shi L."/>
            <person name="Shih D."/>
            <person name="Sparrow T."/>
            <person name="Spaulding J."/>
            <person name="Stalker J."/>
            <person name="Stange-Thomann N."/>
            <person name="Stavropoulos S."/>
            <person name="Stone C."/>
            <person name="Strader C."/>
            <person name="Tesfaye S."/>
            <person name="Thomson T."/>
            <person name="Thoulutsang Y."/>
            <person name="Thoulutsang D."/>
            <person name="Topham K."/>
            <person name="Topping I."/>
            <person name="Tsamla T."/>
            <person name="Vassiliev H."/>
            <person name="Vo A."/>
            <person name="Wangchuk T."/>
            <person name="Wangdi T."/>
            <person name="Weiand M."/>
            <person name="Wilkinson J."/>
            <person name="Wilson A."/>
            <person name="Yadav S."/>
            <person name="Young G."/>
            <person name="Yu Q."/>
            <person name="Zembek L."/>
            <person name="Zhong D."/>
            <person name="Zimmer A."/>
            <person name="Zwirko Z."/>
            <person name="Jaffe D.B."/>
            <person name="Alvarez P."/>
            <person name="Brockman W."/>
            <person name="Butler J."/>
            <person name="Chin C."/>
            <person name="Gnerre S."/>
            <person name="MacCallum I."/>
            <person name="Graves J.A."/>
            <person name="Ponting C.P."/>
            <person name="Breen M."/>
            <person name="Samollow P.B."/>
            <person name="Lander E.S."/>
            <person name="Lindblad-Toh K."/>
        </authorList>
    </citation>
    <scope>NUCLEOTIDE SEQUENCE [LARGE SCALE GENOMIC DNA]</scope>
</reference>
<name>A0A5F8GT86_MONDO</name>
<dbReference type="Proteomes" id="UP000002280">
    <property type="component" value="Chromosome 3"/>
</dbReference>